<keyword evidence="1" id="KW-0805">Transcription regulation</keyword>
<dbReference type="InterPro" id="IPR000843">
    <property type="entry name" value="HTH_LacI"/>
</dbReference>
<dbReference type="Gene3D" id="1.10.260.40">
    <property type="entry name" value="lambda repressor-like DNA-binding domains"/>
    <property type="match status" value="1"/>
</dbReference>
<sequence length="342" mass="36809">MTRATIKDVSRVAGVSIKTVSRVLNKERYVSDDMRQKVEEAVARLNYHPSLAARTLAGRRSFQIGLIHDNPSPYYIFNMQAGVGQRCREANFRMIIQPCDINSPGLVDDIGALIDQAQLDGIIMTPPVTDVGTALAELFRRKIPVVRVQPGTDLTATSAVYIDNVQAADDMTAYLISLGHRRIGLVTGHANYFASGQRLTGYRQALQRAGIGFDAALVFPGQFDFQSGAAAAEALLALPEPPTSIFASSDEMAAGVLAAAHRMGVSVPGQLSVAGFDDTDLAQVVWPSLTTIRQPIRDLGYAAADLLLEFGETIERRQLPHELIVRGSTAPPRPMAPGSSPG</sequence>
<dbReference type="Pfam" id="PF13377">
    <property type="entry name" value="Peripla_BP_3"/>
    <property type="match status" value="1"/>
</dbReference>
<evidence type="ECO:0000256" key="3">
    <source>
        <dbReference type="ARBA" id="ARBA00023163"/>
    </source>
</evidence>
<dbReference type="EMBL" id="BAAAFE010000007">
    <property type="protein sequence ID" value="GAA0864287.1"/>
    <property type="molecule type" value="Genomic_DNA"/>
</dbReference>
<accession>A0ABP3XI11</accession>
<evidence type="ECO:0000313" key="5">
    <source>
        <dbReference type="EMBL" id="GAA0864287.1"/>
    </source>
</evidence>
<comment type="caution">
    <text evidence="5">The sequence shown here is derived from an EMBL/GenBank/DDBJ whole genome shotgun (WGS) entry which is preliminary data.</text>
</comment>
<dbReference type="PRINTS" id="PR00036">
    <property type="entry name" value="HTHLACI"/>
</dbReference>
<dbReference type="CDD" id="cd01545">
    <property type="entry name" value="PBP1_SalR"/>
    <property type="match status" value="1"/>
</dbReference>
<dbReference type="PROSITE" id="PS50932">
    <property type="entry name" value="HTH_LACI_2"/>
    <property type="match status" value="1"/>
</dbReference>
<dbReference type="InterPro" id="IPR046335">
    <property type="entry name" value="LacI/GalR-like_sensor"/>
</dbReference>
<keyword evidence="6" id="KW-1185">Reference proteome</keyword>
<evidence type="ECO:0000256" key="1">
    <source>
        <dbReference type="ARBA" id="ARBA00023015"/>
    </source>
</evidence>
<keyword evidence="3" id="KW-0804">Transcription</keyword>
<dbReference type="Gene3D" id="3.40.50.2300">
    <property type="match status" value="2"/>
</dbReference>
<proteinExistence type="predicted"/>
<dbReference type="SUPFAM" id="SSF47413">
    <property type="entry name" value="lambda repressor-like DNA-binding domains"/>
    <property type="match status" value="1"/>
</dbReference>
<dbReference type="SMART" id="SM00354">
    <property type="entry name" value="HTH_LACI"/>
    <property type="match status" value="1"/>
</dbReference>
<dbReference type="PANTHER" id="PTHR30146:SF153">
    <property type="entry name" value="LACTOSE OPERON REPRESSOR"/>
    <property type="match status" value="1"/>
</dbReference>
<organism evidence="5 6">
    <name type="scientific">Sphingopyxis soli</name>
    <dbReference type="NCBI Taxonomy" id="592051"/>
    <lineage>
        <taxon>Bacteria</taxon>
        <taxon>Pseudomonadati</taxon>
        <taxon>Pseudomonadota</taxon>
        <taxon>Alphaproteobacteria</taxon>
        <taxon>Sphingomonadales</taxon>
        <taxon>Sphingomonadaceae</taxon>
        <taxon>Sphingopyxis</taxon>
    </lineage>
</organism>
<dbReference type="Proteomes" id="UP001500738">
    <property type="component" value="Unassembled WGS sequence"/>
</dbReference>
<dbReference type="InterPro" id="IPR028082">
    <property type="entry name" value="Peripla_BP_I"/>
</dbReference>
<dbReference type="SUPFAM" id="SSF53822">
    <property type="entry name" value="Periplasmic binding protein-like I"/>
    <property type="match status" value="1"/>
</dbReference>
<dbReference type="Pfam" id="PF00356">
    <property type="entry name" value="LacI"/>
    <property type="match status" value="1"/>
</dbReference>
<dbReference type="RefSeq" id="WP_215353885.1">
    <property type="nucleotide sequence ID" value="NZ_BAAAFE010000007.1"/>
</dbReference>
<keyword evidence="2 5" id="KW-0238">DNA-binding</keyword>
<evidence type="ECO:0000313" key="6">
    <source>
        <dbReference type="Proteomes" id="UP001500738"/>
    </source>
</evidence>
<gene>
    <name evidence="5" type="ORF">GCM10009115_18240</name>
</gene>
<dbReference type="CDD" id="cd01392">
    <property type="entry name" value="HTH_LacI"/>
    <property type="match status" value="1"/>
</dbReference>
<name>A0ABP3XI11_9SPHN</name>
<feature type="domain" description="HTH lacI-type" evidence="4">
    <location>
        <begin position="4"/>
        <end position="58"/>
    </location>
</feature>
<evidence type="ECO:0000259" key="4">
    <source>
        <dbReference type="PROSITE" id="PS50932"/>
    </source>
</evidence>
<protein>
    <submittedName>
        <fullName evidence="5">LacI family DNA-binding transcriptional regulator</fullName>
    </submittedName>
</protein>
<dbReference type="PANTHER" id="PTHR30146">
    <property type="entry name" value="LACI-RELATED TRANSCRIPTIONAL REPRESSOR"/>
    <property type="match status" value="1"/>
</dbReference>
<evidence type="ECO:0000256" key="2">
    <source>
        <dbReference type="ARBA" id="ARBA00023125"/>
    </source>
</evidence>
<dbReference type="InterPro" id="IPR010982">
    <property type="entry name" value="Lambda_DNA-bd_dom_sf"/>
</dbReference>
<reference evidence="6" key="1">
    <citation type="journal article" date="2019" name="Int. J. Syst. Evol. Microbiol.">
        <title>The Global Catalogue of Microorganisms (GCM) 10K type strain sequencing project: providing services to taxonomists for standard genome sequencing and annotation.</title>
        <authorList>
            <consortium name="The Broad Institute Genomics Platform"/>
            <consortium name="The Broad Institute Genome Sequencing Center for Infectious Disease"/>
            <person name="Wu L."/>
            <person name="Ma J."/>
        </authorList>
    </citation>
    <scope>NUCLEOTIDE SEQUENCE [LARGE SCALE GENOMIC DNA]</scope>
    <source>
        <strain evidence="6">JCM 15910</strain>
    </source>
</reference>
<dbReference type="GO" id="GO:0003677">
    <property type="term" value="F:DNA binding"/>
    <property type="evidence" value="ECO:0007669"/>
    <property type="project" value="UniProtKB-KW"/>
</dbReference>